<dbReference type="Gene3D" id="3.40.1190.20">
    <property type="match status" value="2"/>
</dbReference>
<feature type="domain" description="Carbohydrate kinase PfkB" evidence="7">
    <location>
        <begin position="12"/>
        <end position="242"/>
    </location>
</feature>
<evidence type="ECO:0000313" key="9">
    <source>
        <dbReference type="Proteomes" id="UP000240429"/>
    </source>
</evidence>
<keyword evidence="3" id="KW-0547">Nucleotide-binding</keyword>
<evidence type="ECO:0000256" key="2">
    <source>
        <dbReference type="ARBA" id="ARBA00022679"/>
    </source>
</evidence>
<dbReference type="AlphaFoldDB" id="A0A2P8Q4G2"/>
<dbReference type="GO" id="GO:0016301">
    <property type="term" value="F:kinase activity"/>
    <property type="evidence" value="ECO:0007669"/>
    <property type="project" value="UniProtKB-KW"/>
</dbReference>
<dbReference type="CDD" id="cd01166">
    <property type="entry name" value="KdgK"/>
    <property type="match status" value="1"/>
</dbReference>
<evidence type="ECO:0000256" key="4">
    <source>
        <dbReference type="ARBA" id="ARBA00022777"/>
    </source>
</evidence>
<dbReference type="OrthoDB" id="9808601at2"/>
<evidence type="ECO:0000256" key="5">
    <source>
        <dbReference type="ARBA" id="ARBA00022840"/>
    </source>
</evidence>
<organism evidence="8 9">
    <name type="scientific">Streptomyces dioscori</name>
    <dbReference type="NCBI Taxonomy" id="2109333"/>
    <lineage>
        <taxon>Bacteria</taxon>
        <taxon>Bacillati</taxon>
        <taxon>Actinomycetota</taxon>
        <taxon>Actinomycetes</taxon>
        <taxon>Kitasatosporales</taxon>
        <taxon>Streptomycetaceae</taxon>
        <taxon>Streptomyces</taxon>
        <taxon>Streptomyces aurantiacus group</taxon>
    </lineage>
</organism>
<keyword evidence="9" id="KW-1185">Reference proteome</keyword>
<dbReference type="GO" id="GO:0005524">
    <property type="term" value="F:ATP binding"/>
    <property type="evidence" value="ECO:0007669"/>
    <property type="project" value="UniProtKB-KW"/>
</dbReference>
<gene>
    <name evidence="8" type="ORF">C6Y14_24220</name>
</gene>
<evidence type="ECO:0000259" key="7">
    <source>
        <dbReference type="Pfam" id="PF00294"/>
    </source>
</evidence>
<evidence type="ECO:0000256" key="3">
    <source>
        <dbReference type="ARBA" id="ARBA00022741"/>
    </source>
</evidence>
<dbReference type="Proteomes" id="UP000240429">
    <property type="component" value="Unassembled WGS sequence"/>
</dbReference>
<dbReference type="InterPro" id="IPR011611">
    <property type="entry name" value="PfkB_dom"/>
</dbReference>
<keyword evidence="5" id="KW-0067">ATP-binding</keyword>
<keyword evidence="4 8" id="KW-0418">Kinase</keyword>
<comment type="caution">
    <text evidence="8">The sequence shown here is derived from an EMBL/GenBank/DDBJ whole genome shotgun (WGS) entry which is preliminary data.</text>
</comment>
<protein>
    <submittedName>
        <fullName evidence="8">Carbohydrate kinase</fullName>
    </submittedName>
</protein>
<dbReference type="InterPro" id="IPR029056">
    <property type="entry name" value="Ribokinase-like"/>
</dbReference>
<keyword evidence="2" id="KW-0808">Transferase</keyword>
<reference evidence="8 9" key="1">
    <citation type="submission" date="2018-03" db="EMBL/GenBank/DDBJ databases">
        <title>Streptomyces dioscori sp. nov., a novel endophytic actinobacterium isolated from bulbil of Dioscorea bulbifera L.</title>
        <authorList>
            <person name="Zhikuan W."/>
        </authorList>
    </citation>
    <scope>NUCLEOTIDE SEQUENCE [LARGE SCALE GENOMIC DNA]</scope>
    <source>
        <strain evidence="8 9">A217</strain>
    </source>
</reference>
<feature type="domain" description="Carbohydrate kinase PfkB" evidence="7">
    <location>
        <begin position="275"/>
        <end position="332"/>
    </location>
</feature>
<evidence type="ECO:0000256" key="1">
    <source>
        <dbReference type="ARBA" id="ARBA00010688"/>
    </source>
</evidence>
<evidence type="ECO:0000313" key="8">
    <source>
        <dbReference type="EMBL" id="PSM41137.1"/>
    </source>
</evidence>
<proteinExistence type="inferred from homology"/>
<dbReference type="Pfam" id="PF00294">
    <property type="entry name" value="PfkB"/>
    <property type="match status" value="2"/>
</dbReference>
<dbReference type="PANTHER" id="PTHR43085">
    <property type="entry name" value="HEXOKINASE FAMILY MEMBER"/>
    <property type="match status" value="1"/>
</dbReference>
<name>A0A2P8Q4G2_9ACTN</name>
<accession>A0A2P8Q4G2</accession>
<feature type="region of interest" description="Disordered" evidence="6">
    <location>
        <begin position="75"/>
        <end position="94"/>
    </location>
</feature>
<sequence>MAVLGPPDTGPLAEQSLLSMAIGGAESNVACGLAGLGRRAAWLSRLGDDPFGRRILAELTARGVDVSAVETDPDRPTGVYFKDPAPDPDHGPGHTRTYYYRGGSAASAMGPDLAWHPALRRARILHLSGVAAALSDSCARLLETLLVGRDGRATPGPLVSFDVNHRPALWRQGGHEAADAARSLLALARAADIVFVGRDEAEELWGTARPDDIAELLAPAPTVVVKDAEHGATSYGADSAVADVPVADVPVADVPVATSPIATSAAATPYAARRRTFVPSLPTKVVEPVGAGDAFAAGYLTGVLEDRDERSRLRLGHLAAAAALRTRDDVPDMPSRTETGRCLALHEDEWAATARR</sequence>
<dbReference type="PANTHER" id="PTHR43085:SF1">
    <property type="entry name" value="PSEUDOURIDINE KINASE-RELATED"/>
    <property type="match status" value="1"/>
</dbReference>
<dbReference type="SUPFAM" id="SSF53613">
    <property type="entry name" value="Ribokinase-like"/>
    <property type="match status" value="1"/>
</dbReference>
<evidence type="ECO:0000256" key="6">
    <source>
        <dbReference type="SAM" id="MobiDB-lite"/>
    </source>
</evidence>
<dbReference type="EMBL" id="PYBJ01000016">
    <property type="protein sequence ID" value="PSM41137.1"/>
    <property type="molecule type" value="Genomic_DNA"/>
</dbReference>
<dbReference type="InterPro" id="IPR050306">
    <property type="entry name" value="PfkB_Carbo_kinase"/>
</dbReference>
<comment type="similarity">
    <text evidence="1">Belongs to the carbohydrate kinase PfkB family.</text>
</comment>